<dbReference type="RefSeq" id="WP_168486521.1">
    <property type="nucleotide sequence ID" value="NZ_JAAZSQ010000010.1"/>
</dbReference>
<gene>
    <name evidence="7" type="ORF">HGG74_11625</name>
</gene>
<dbReference type="PANTHER" id="PTHR45649">
    <property type="entry name" value="AMINO-ACID PERMEASE BAT1"/>
    <property type="match status" value="1"/>
</dbReference>
<evidence type="ECO:0000313" key="8">
    <source>
        <dbReference type="Proteomes" id="UP000544090"/>
    </source>
</evidence>
<feature type="transmembrane region" description="Helical" evidence="6">
    <location>
        <begin position="113"/>
        <end position="134"/>
    </location>
</feature>
<feature type="transmembrane region" description="Helical" evidence="6">
    <location>
        <begin position="221"/>
        <end position="239"/>
    </location>
</feature>
<dbReference type="AlphaFoldDB" id="A0A7X6HDK1"/>
<organism evidence="7 8">
    <name type="scientific">Arthrobacter mobilis</name>
    <dbReference type="NCBI Taxonomy" id="2724944"/>
    <lineage>
        <taxon>Bacteria</taxon>
        <taxon>Bacillati</taxon>
        <taxon>Actinomycetota</taxon>
        <taxon>Actinomycetes</taxon>
        <taxon>Micrococcales</taxon>
        <taxon>Micrococcaceae</taxon>
        <taxon>Arthrobacter</taxon>
    </lineage>
</organism>
<reference evidence="7 8" key="1">
    <citation type="submission" date="2020-04" db="EMBL/GenBank/DDBJ databases">
        <title>Arthrobacter sp. nov.</title>
        <authorList>
            <person name="Liu S."/>
        </authorList>
    </citation>
    <scope>NUCLEOTIDE SEQUENCE [LARGE SCALE GENOMIC DNA]</scope>
    <source>
        <strain evidence="7 8">E918</strain>
    </source>
</reference>
<evidence type="ECO:0000256" key="1">
    <source>
        <dbReference type="ARBA" id="ARBA00004141"/>
    </source>
</evidence>
<feature type="transmembrane region" description="Helical" evidence="6">
    <location>
        <begin position="385"/>
        <end position="406"/>
    </location>
</feature>
<feature type="transmembrane region" description="Helical" evidence="6">
    <location>
        <begin position="454"/>
        <end position="479"/>
    </location>
</feature>
<evidence type="ECO:0000256" key="4">
    <source>
        <dbReference type="ARBA" id="ARBA00022989"/>
    </source>
</evidence>
<feature type="transmembrane region" description="Helical" evidence="6">
    <location>
        <begin position="38"/>
        <end position="59"/>
    </location>
</feature>
<dbReference type="Proteomes" id="UP000544090">
    <property type="component" value="Unassembled WGS sequence"/>
</dbReference>
<keyword evidence="4 6" id="KW-1133">Transmembrane helix</keyword>
<feature type="transmembrane region" description="Helical" evidence="6">
    <location>
        <begin position="360"/>
        <end position="379"/>
    </location>
</feature>
<evidence type="ECO:0000313" key="7">
    <source>
        <dbReference type="EMBL" id="NKX55181.1"/>
    </source>
</evidence>
<dbReference type="Pfam" id="PF13520">
    <property type="entry name" value="AA_permease_2"/>
    <property type="match status" value="1"/>
</dbReference>
<sequence length="502" mass="53119">MSAEMTRPADQPVLDEDAAHLASLGYSYDQQFKREMTFWGNVSLGFTYLSPVVGIYSLFAASLGLAGPPMFWSLLIVGAGQLLVATVFGEIVSNYPVAGGVYPWARRLWGRKWGWMNGWVYLCALLVTIASVSYGAGPFLSALLGMEASVDSTIIAALLVILVATVLNLCGTRILNKVAMLGLLAELGGALVVGIWLMVAARQHDLGVLFQSFGAGEGGDYFAAFAAAGLIGIYQYYGFEACGDVAEEVPSPGRTIPKAMRMTIYIGGFAAMFVCLSLILAVPDFGAVISGSDADPVGSVLLSAFGPVGFKVVLAVVMISFVSCALSLQAATSRLAYSMARDGILPASRLLSKFSETRHVPPYALLVAGLVPALIVIGSKVSEDALVAIISFAAMGMYMGFQMVVLASLRARLKGWQPRGAFQLGKWGIPVNIAALVWGVLGMVNMAWPRTPEAGWFVNWIVLISSVTVVAAGLIYMAVKKPYLKGDAPAADAIPAATLRAR</sequence>
<protein>
    <submittedName>
        <fullName evidence="7">Amino acid permease</fullName>
    </submittedName>
</protein>
<accession>A0A7X6HDK1</accession>
<dbReference type="GO" id="GO:0022857">
    <property type="term" value="F:transmembrane transporter activity"/>
    <property type="evidence" value="ECO:0007669"/>
    <property type="project" value="InterPro"/>
</dbReference>
<feature type="transmembrane region" description="Helical" evidence="6">
    <location>
        <begin position="154"/>
        <end position="171"/>
    </location>
</feature>
<evidence type="ECO:0000256" key="5">
    <source>
        <dbReference type="ARBA" id="ARBA00023136"/>
    </source>
</evidence>
<name>A0A7X6HDK1_9MICC</name>
<feature type="transmembrane region" description="Helical" evidence="6">
    <location>
        <begin position="71"/>
        <end position="92"/>
    </location>
</feature>
<keyword evidence="5 6" id="KW-0472">Membrane</keyword>
<dbReference type="PIRSF" id="PIRSF006060">
    <property type="entry name" value="AA_transporter"/>
    <property type="match status" value="1"/>
</dbReference>
<keyword evidence="2" id="KW-0813">Transport</keyword>
<dbReference type="Gene3D" id="1.20.1740.10">
    <property type="entry name" value="Amino acid/polyamine transporter I"/>
    <property type="match status" value="1"/>
</dbReference>
<dbReference type="PANTHER" id="PTHR45649:SF26">
    <property type="entry name" value="OS04G0435100 PROTEIN"/>
    <property type="match status" value="1"/>
</dbReference>
<comment type="subcellular location">
    <subcellularLocation>
        <location evidence="1">Membrane</location>
        <topology evidence="1">Multi-pass membrane protein</topology>
    </subcellularLocation>
</comment>
<feature type="transmembrane region" description="Helical" evidence="6">
    <location>
        <begin position="264"/>
        <end position="289"/>
    </location>
</feature>
<dbReference type="EMBL" id="JAAZSQ010000010">
    <property type="protein sequence ID" value="NKX55181.1"/>
    <property type="molecule type" value="Genomic_DNA"/>
</dbReference>
<evidence type="ECO:0000256" key="6">
    <source>
        <dbReference type="SAM" id="Phobius"/>
    </source>
</evidence>
<feature type="transmembrane region" description="Helical" evidence="6">
    <location>
        <begin position="309"/>
        <end position="331"/>
    </location>
</feature>
<keyword evidence="8" id="KW-1185">Reference proteome</keyword>
<feature type="transmembrane region" description="Helical" evidence="6">
    <location>
        <begin position="427"/>
        <end position="448"/>
    </location>
</feature>
<evidence type="ECO:0000256" key="3">
    <source>
        <dbReference type="ARBA" id="ARBA00022692"/>
    </source>
</evidence>
<dbReference type="InterPro" id="IPR002293">
    <property type="entry name" value="AA/rel_permease1"/>
</dbReference>
<comment type="caution">
    <text evidence="7">The sequence shown here is derived from an EMBL/GenBank/DDBJ whole genome shotgun (WGS) entry which is preliminary data.</text>
</comment>
<evidence type="ECO:0000256" key="2">
    <source>
        <dbReference type="ARBA" id="ARBA00022448"/>
    </source>
</evidence>
<keyword evidence="3 6" id="KW-0812">Transmembrane</keyword>
<feature type="transmembrane region" description="Helical" evidence="6">
    <location>
        <begin position="178"/>
        <end position="201"/>
    </location>
</feature>
<proteinExistence type="predicted"/>
<dbReference type="GO" id="GO:0016020">
    <property type="term" value="C:membrane"/>
    <property type="evidence" value="ECO:0007669"/>
    <property type="project" value="UniProtKB-SubCell"/>
</dbReference>